<gene>
    <name evidence="10" type="ORF">SAMN05192580_1427</name>
</gene>
<name>A0A1I6K870_9SPHN</name>
<dbReference type="InterPro" id="IPR003661">
    <property type="entry name" value="HisK_dim/P_dom"/>
</dbReference>
<keyword evidence="8" id="KW-0472">Membrane</keyword>
<dbReference type="FunFam" id="3.30.565.10:FF:000010">
    <property type="entry name" value="Sensor histidine kinase RcsC"/>
    <property type="match status" value="1"/>
</dbReference>
<dbReference type="Pfam" id="PF00512">
    <property type="entry name" value="HisKA"/>
    <property type="match status" value="1"/>
</dbReference>
<dbReference type="Pfam" id="PF02518">
    <property type="entry name" value="HATPase_c"/>
    <property type="match status" value="1"/>
</dbReference>
<dbReference type="AlphaFoldDB" id="A0A1I6K870"/>
<dbReference type="SMART" id="SM00388">
    <property type="entry name" value="HisKA"/>
    <property type="match status" value="1"/>
</dbReference>
<dbReference type="InterPro" id="IPR005467">
    <property type="entry name" value="His_kinase_dom"/>
</dbReference>
<feature type="transmembrane region" description="Helical" evidence="8">
    <location>
        <begin position="394"/>
        <end position="416"/>
    </location>
</feature>
<dbReference type="InterPro" id="IPR003594">
    <property type="entry name" value="HATPase_dom"/>
</dbReference>
<dbReference type="EC" id="2.7.13.3" evidence="2"/>
<dbReference type="OrthoDB" id="9801651at2"/>
<dbReference type="InterPro" id="IPR036097">
    <property type="entry name" value="HisK_dim/P_sf"/>
</dbReference>
<dbReference type="Gene3D" id="1.10.287.130">
    <property type="match status" value="1"/>
</dbReference>
<keyword evidence="6" id="KW-0902">Two-component regulatory system</keyword>
<dbReference type="PANTHER" id="PTHR43047:SF72">
    <property type="entry name" value="OSMOSENSING HISTIDINE PROTEIN KINASE SLN1"/>
    <property type="match status" value="1"/>
</dbReference>
<dbReference type="Gene3D" id="1.25.40.10">
    <property type="entry name" value="Tetratricopeptide repeat domain"/>
    <property type="match status" value="1"/>
</dbReference>
<dbReference type="SMART" id="SM00028">
    <property type="entry name" value="TPR"/>
    <property type="match status" value="4"/>
</dbReference>
<dbReference type="InterPro" id="IPR004358">
    <property type="entry name" value="Sig_transdc_His_kin-like_C"/>
</dbReference>
<keyword evidence="8" id="KW-0812">Transmembrane</keyword>
<evidence type="ECO:0000256" key="5">
    <source>
        <dbReference type="ARBA" id="ARBA00022777"/>
    </source>
</evidence>
<reference evidence="10 11" key="1">
    <citation type="submission" date="2016-10" db="EMBL/GenBank/DDBJ databases">
        <authorList>
            <person name="de Groot N.N."/>
        </authorList>
    </citation>
    <scope>NUCLEOTIDE SEQUENCE [LARGE SCALE GENOMIC DNA]</scope>
    <source>
        <strain evidence="10 11">S5-249</strain>
    </source>
</reference>
<dbReference type="PROSITE" id="PS50005">
    <property type="entry name" value="TPR"/>
    <property type="match status" value="1"/>
</dbReference>
<protein>
    <recommendedName>
        <fullName evidence="2">histidine kinase</fullName>
        <ecNumber evidence="2">2.7.13.3</ecNumber>
    </recommendedName>
</protein>
<evidence type="ECO:0000256" key="4">
    <source>
        <dbReference type="ARBA" id="ARBA00022679"/>
    </source>
</evidence>
<keyword evidence="4" id="KW-0808">Transferase</keyword>
<evidence type="ECO:0000256" key="7">
    <source>
        <dbReference type="PROSITE-ProRule" id="PRU00339"/>
    </source>
</evidence>
<dbReference type="InterPro" id="IPR019734">
    <property type="entry name" value="TPR_rpt"/>
</dbReference>
<dbReference type="EMBL" id="FOZG01000001">
    <property type="protein sequence ID" value="SFR87344.1"/>
    <property type="molecule type" value="Genomic_DNA"/>
</dbReference>
<dbReference type="STRING" id="1166337.SAMN05192580_1427"/>
<dbReference type="PROSITE" id="PS50109">
    <property type="entry name" value="HIS_KIN"/>
    <property type="match status" value="1"/>
</dbReference>
<evidence type="ECO:0000256" key="3">
    <source>
        <dbReference type="ARBA" id="ARBA00022553"/>
    </source>
</evidence>
<keyword evidence="5 10" id="KW-0418">Kinase</keyword>
<dbReference type="Gene3D" id="3.30.565.10">
    <property type="entry name" value="Histidine kinase-like ATPase, C-terminal domain"/>
    <property type="match status" value="1"/>
</dbReference>
<dbReference type="InterPro" id="IPR036890">
    <property type="entry name" value="HATPase_C_sf"/>
</dbReference>
<dbReference type="CDD" id="cd16922">
    <property type="entry name" value="HATPase_EvgS-ArcB-TorS-like"/>
    <property type="match status" value="1"/>
</dbReference>
<dbReference type="Proteomes" id="UP000198824">
    <property type="component" value="Unassembled WGS sequence"/>
</dbReference>
<dbReference type="RefSeq" id="WP_106407384.1">
    <property type="nucleotide sequence ID" value="NZ_FOZG01000001.1"/>
</dbReference>
<dbReference type="SMART" id="SM00387">
    <property type="entry name" value="HATPase_c"/>
    <property type="match status" value="1"/>
</dbReference>
<dbReference type="PANTHER" id="PTHR43047">
    <property type="entry name" value="TWO-COMPONENT HISTIDINE PROTEIN KINASE"/>
    <property type="match status" value="1"/>
</dbReference>
<evidence type="ECO:0000256" key="2">
    <source>
        <dbReference type="ARBA" id="ARBA00012438"/>
    </source>
</evidence>
<feature type="repeat" description="TPR" evidence="7">
    <location>
        <begin position="192"/>
        <end position="225"/>
    </location>
</feature>
<organism evidence="10 11">
    <name type="scientific">Sphingomonas jatrophae</name>
    <dbReference type="NCBI Taxonomy" id="1166337"/>
    <lineage>
        <taxon>Bacteria</taxon>
        <taxon>Pseudomonadati</taxon>
        <taxon>Pseudomonadota</taxon>
        <taxon>Alphaproteobacteria</taxon>
        <taxon>Sphingomonadales</taxon>
        <taxon>Sphingomonadaceae</taxon>
        <taxon>Sphingomonas</taxon>
    </lineage>
</organism>
<sequence>MKSVARLIGPVLLVAAARGIAAEAPRPPAFEAGIADAKAAMIGEPEKALRFARGAARAADAIQTPDARALALAEAQWLEGEALTRANQPDKADPVINKALAEAGRLAPGSKLVGDLMMSAATIDWTTGRVGQALAGFQEAHRLYGQLGEKRGQAKALQYIGTIYFDARDYPRMLRYYRQAEETYSGDPSLTVSALNNQGDALKEMRRFPEAIALYRRALKVAHELGPTLEVRILTNMASAEYLAGRLRAADATADRGLAMASREETGWEPFLWGVKAQAAWGRGDLASAQRFIERAFAGQPLERTTVQYRDFHDLAWQLYRRLGDKDRALDHLAAFKRLDDEMREATASANSALNAAKFDFANQELSIANLKAGQLQRDVALERSRARLQKITLWGLVAALVVALGVVAGSLFSLFSIRRSRNEVRAANDTLSVTNVALEKALKARTEFLATTSHEIRTPLNGILGMTQVLLADRAMDAQVRSRVEVVHGAGEAMRALVDDLLDVAKMEAGEASAVEEDVRPAAVLRDAVRFWGGQAEAKGLALTLEIAPDMPRVIRSDTVRLRQILFNLLSNAVKFTPAGHVTVDAKVEPDKDGEALVLRVIDTGIGIPEDRYDDIFEPFRQVDGGTSRQYGGTGLGLAICRNLAALLGGSVTVDSIVGEGSTFTLRMPLHRVAATGAGAGRTITSLAEADLLIVDPNPLTQGMLKAVLTPALALVDTSADVAAVGERLADACPDIVLIEASTLDMAALAPGIAAAVDAGAKVAVMFKPDSALTAEAIASQGALPVAKPLAAPALIKRLADQVAAPAQESREAA</sequence>
<keyword evidence="8" id="KW-1133">Transmembrane helix</keyword>
<dbReference type="CDD" id="cd00082">
    <property type="entry name" value="HisKA"/>
    <property type="match status" value="1"/>
</dbReference>
<evidence type="ECO:0000256" key="1">
    <source>
        <dbReference type="ARBA" id="ARBA00000085"/>
    </source>
</evidence>
<dbReference type="GO" id="GO:0000155">
    <property type="term" value="F:phosphorelay sensor kinase activity"/>
    <property type="evidence" value="ECO:0007669"/>
    <property type="project" value="InterPro"/>
</dbReference>
<keyword evidence="7" id="KW-0802">TPR repeat</keyword>
<keyword evidence="3" id="KW-0597">Phosphoprotein</keyword>
<evidence type="ECO:0000313" key="10">
    <source>
        <dbReference type="EMBL" id="SFR87344.1"/>
    </source>
</evidence>
<dbReference type="PRINTS" id="PR00344">
    <property type="entry name" value="BCTRLSENSOR"/>
</dbReference>
<dbReference type="Pfam" id="PF13424">
    <property type="entry name" value="TPR_12"/>
    <property type="match status" value="1"/>
</dbReference>
<evidence type="ECO:0000256" key="8">
    <source>
        <dbReference type="SAM" id="Phobius"/>
    </source>
</evidence>
<evidence type="ECO:0000256" key="6">
    <source>
        <dbReference type="ARBA" id="ARBA00023012"/>
    </source>
</evidence>
<dbReference type="SUPFAM" id="SSF55874">
    <property type="entry name" value="ATPase domain of HSP90 chaperone/DNA topoisomerase II/histidine kinase"/>
    <property type="match status" value="1"/>
</dbReference>
<dbReference type="SUPFAM" id="SSF48452">
    <property type="entry name" value="TPR-like"/>
    <property type="match status" value="1"/>
</dbReference>
<accession>A0A1I6K870</accession>
<proteinExistence type="predicted"/>
<evidence type="ECO:0000259" key="9">
    <source>
        <dbReference type="PROSITE" id="PS50109"/>
    </source>
</evidence>
<dbReference type="InterPro" id="IPR011990">
    <property type="entry name" value="TPR-like_helical_dom_sf"/>
</dbReference>
<dbReference type="SUPFAM" id="SSF47384">
    <property type="entry name" value="Homodimeric domain of signal transducing histidine kinase"/>
    <property type="match status" value="1"/>
</dbReference>
<dbReference type="GO" id="GO:0009927">
    <property type="term" value="F:histidine phosphotransfer kinase activity"/>
    <property type="evidence" value="ECO:0007669"/>
    <property type="project" value="TreeGrafter"/>
</dbReference>
<feature type="domain" description="Histidine kinase" evidence="9">
    <location>
        <begin position="452"/>
        <end position="673"/>
    </location>
</feature>
<dbReference type="GO" id="GO:0005886">
    <property type="term" value="C:plasma membrane"/>
    <property type="evidence" value="ECO:0007669"/>
    <property type="project" value="TreeGrafter"/>
</dbReference>
<comment type="catalytic activity">
    <reaction evidence="1">
        <text>ATP + protein L-histidine = ADP + protein N-phospho-L-histidine.</text>
        <dbReference type="EC" id="2.7.13.3"/>
    </reaction>
</comment>
<evidence type="ECO:0000313" key="11">
    <source>
        <dbReference type="Proteomes" id="UP000198824"/>
    </source>
</evidence>
<keyword evidence="11" id="KW-1185">Reference proteome</keyword>